<dbReference type="EMBL" id="CM037618">
    <property type="protein sequence ID" value="KAH7999889.1"/>
    <property type="molecule type" value="Genomic_DNA"/>
</dbReference>
<sequence length="168" mass="18756">MLLQSPQLLEDVKPPKAAIHRPLQGTPKRDTPSGQKEIEAADLAALVKATPPAPLSPMTACVVAAVISFLMMPLSIQKLRRHLRFPGIYGPLHNAPSLVIGWSPRFQSPELDRRPLLDDPVKDLQFLFKRQPPTVPAPESPETHPRQLKANNCIPLKFLHLRSPERRT</sequence>
<evidence type="ECO:0000313" key="2">
    <source>
        <dbReference type="Proteomes" id="UP000827872"/>
    </source>
</evidence>
<keyword evidence="2" id="KW-1185">Reference proteome</keyword>
<organism evidence="1 2">
    <name type="scientific">Sphaerodactylus townsendi</name>
    <dbReference type="NCBI Taxonomy" id="933632"/>
    <lineage>
        <taxon>Eukaryota</taxon>
        <taxon>Metazoa</taxon>
        <taxon>Chordata</taxon>
        <taxon>Craniata</taxon>
        <taxon>Vertebrata</taxon>
        <taxon>Euteleostomi</taxon>
        <taxon>Lepidosauria</taxon>
        <taxon>Squamata</taxon>
        <taxon>Bifurcata</taxon>
        <taxon>Gekkota</taxon>
        <taxon>Sphaerodactylidae</taxon>
        <taxon>Sphaerodactylus</taxon>
    </lineage>
</organism>
<accession>A0ACB8F409</accession>
<gene>
    <name evidence="1" type="ORF">K3G42_020220</name>
</gene>
<name>A0ACB8F409_9SAUR</name>
<comment type="caution">
    <text evidence="1">The sequence shown here is derived from an EMBL/GenBank/DDBJ whole genome shotgun (WGS) entry which is preliminary data.</text>
</comment>
<dbReference type="Proteomes" id="UP000827872">
    <property type="component" value="Linkage Group LG05"/>
</dbReference>
<protein>
    <submittedName>
        <fullName evidence="1">Uncharacterized protein</fullName>
    </submittedName>
</protein>
<proteinExistence type="predicted"/>
<evidence type="ECO:0000313" key="1">
    <source>
        <dbReference type="EMBL" id="KAH7999889.1"/>
    </source>
</evidence>
<reference evidence="1" key="1">
    <citation type="submission" date="2021-08" db="EMBL/GenBank/DDBJ databases">
        <title>The first chromosome-level gecko genome reveals the dynamic sex chromosomes of Neotropical dwarf geckos (Sphaerodactylidae: Sphaerodactylus).</title>
        <authorList>
            <person name="Pinto B.J."/>
            <person name="Keating S.E."/>
            <person name="Gamble T."/>
        </authorList>
    </citation>
    <scope>NUCLEOTIDE SEQUENCE</scope>
    <source>
        <strain evidence="1">TG3544</strain>
    </source>
</reference>